<dbReference type="EMBL" id="JBHRZS010000007">
    <property type="protein sequence ID" value="MFC3880925.1"/>
    <property type="molecule type" value="Genomic_DNA"/>
</dbReference>
<gene>
    <name evidence="4" type="ORF">ACFOSV_12085</name>
</gene>
<dbReference type="PANTHER" id="PTHR43772:SF2">
    <property type="entry name" value="PUTATIVE (AFU_ORTHOLOGUE AFUA_2G04480)-RELATED"/>
    <property type="match status" value="1"/>
</dbReference>
<comment type="caution">
    <text evidence="4">The sequence shown here is derived from an EMBL/GenBank/DDBJ whole genome shotgun (WGS) entry which is preliminary data.</text>
</comment>
<dbReference type="SUPFAM" id="SSF75005">
    <property type="entry name" value="Arabinanase/levansucrase/invertase"/>
    <property type="match status" value="1"/>
</dbReference>
<evidence type="ECO:0000259" key="3">
    <source>
        <dbReference type="Pfam" id="PF24793"/>
    </source>
</evidence>
<dbReference type="Gene3D" id="2.115.10.20">
    <property type="entry name" value="Glycosyl hydrolase domain, family 43"/>
    <property type="match status" value="1"/>
</dbReference>
<dbReference type="SUPFAM" id="SSF53328">
    <property type="entry name" value="Formyltransferase"/>
    <property type="match status" value="1"/>
</dbReference>
<dbReference type="PANTHER" id="PTHR43772">
    <property type="entry name" value="ENDO-1,4-BETA-XYLANASE"/>
    <property type="match status" value="1"/>
</dbReference>
<proteinExistence type="predicted"/>
<reference evidence="5" key="1">
    <citation type="journal article" date="2019" name="Int. J. Syst. Evol. Microbiol.">
        <title>The Global Catalogue of Microorganisms (GCM) 10K type strain sequencing project: providing services to taxonomists for standard genome sequencing and annotation.</title>
        <authorList>
            <consortium name="The Broad Institute Genomics Platform"/>
            <consortium name="The Broad Institute Genome Sequencing Center for Infectious Disease"/>
            <person name="Wu L."/>
            <person name="Ma J."/>
        </authorList>
    </citation>
    <scope>NUCLEOTIDE SEQUENCE [LARGE SCALE GENOMIC DNA]</scope>
    <source>
        <strain evidence="5">CCUG 60523</strain>
    </source>
</reference>
<dbReference type="InterPro" id="IPR056442">
    <property type="entry name" value="GINT1_N"/>
</dbReference>
<dbReference type="InterPro" id="IPR052176">
    <property type="entry name" value="Glycosyl_Hydrlase_43_Enz"/>
</dbReference>
<dbReference type="InterPro" id="IPR023296">
    <property type="entry name" value="Glyco_hydro_beta-prop_sf"/>
</dbReference>
<keyword evidence="2" id="KW-0119">Carbohydrate metabolism</keyword>
<dbReference type="InterPro" id="IPR036477">
    <property type="entry name" value="Formyl_transf_N_sf"/>
</dbReference>
<protein>
    <recommendedName>
        <fullName evidence="3">Glucosamine inositolphosphorylceramide transferase 1 N-terminal domain-containing protein</fullName>
    </recommendedName>
</protein>
<keyword evidence="1" id="KW-0858">Xylan degradation</keyword>
<evidence type="ECO:0000313" key="4">
    <source>
        <dbReference type="EMBL" id="MFC3880925.1"/>
    </source>
</evidence>
<evidence type="ECO:0000256" key="1">
    <source>
        <dbReference type="ARBA" id="ARBA00022651"/>
    </source>
</evidence>
<sequence length="539" mass="62583">MPHTRLKLGILIDHYTIPAWAWEMLSLILKEDLAEIDLILINQSPKASGTKSSFLYRVYSKLDRAFFKVNRNAFDRKDIRELPGLNAELIRLKPIQKKYSDWFESSELTRIIERKPDILIRLGFRILKGDILKIPALGVWSFHHGDNLVNRGGPPCFWEVLKGWETTGSVLQILSEKLDDGKVIYRSWSRTDPLSVHRNANKVYWKSLYFIPRNLERINQVGIAQWKVECEKWEANSTNDVTLKPPGNLEMVGLGLSHLAKTLKRKIKENLNKEVWQIWLGSNAGNSIADLKSLKLLPNPKGSYLADPFLVEEQGATYLFVEQFDYAKRKGFISFARLTKRKAFEFELALEEDFHLSYPFLFKEDGKWYMLVESSSSKSLRLYVANEFPSKWKLAKTWFEGKEMYDPTIVKKDGLFWLFVNEKPHSGASSFDELCLYYSEDLLTGDWISHPLNPIVSDVRSSRPAGNLFIENGTWFRPAQDSAKHYGHHIRIQKIVFWDKENYSEQTFKIISADWSPGLMGTHTINFSKNWLVLDSFKR</sequence>
<keyword evidence="5" id="KW-1185">Reference proteome</keyword>
<dbReference type="Pfam" id="PF24793">
    <property type="entry name" value="GINT1_N"/>
    <property type="match status" value="1"/>
</dbReference>
<dbReference type="Gene3D" id="3.40.50.170">
    <property type="entry name" value="Formyl transferase, N-terminal domain"/>
    <property type="match status" value="1"/>
</dbReference>
<name>A0ABV8ATE8_9BACT</name>
<dbReference type="Proteomes" id="UP001595805">
    <property type="component" value="Unassembled WGS sequence"/>
</dbReference>
<evidence type="ECO:0000256" key="2">
    <source>
        <dbReference type="ARBA" id="ARBA00023277"/>
    </source>
</evidence>
<organism evidence="4 5">
    <name type="scientific">Algoriphagus namhaensis</name>
    <dbReference type="NCBI Taxonomy" id="915353"/>
    <lineage>
        <taxon>Bacteria</taxon>
        <taxon>Pseudomonadati</taxon>
        <taxon>Bacteroidota</taxon>
        <taxon>Cytophagia</taxon>
        <taxon>Cytophagales</taxon>
        <taxon>Cyclobacteriaceae</taxon>
        <taxon>Algoriphagus</taxon>
    </lineage>
</organism>
<dbReference type="RefSeq" id="WP_377906271.1">
    <property type="nucleotide sequence ID" value="NZ_JBHRZS010000007.1"/>
</dbReference>
<accession>A0ABV8ATE8</accession>
<feature type="domain" description="Glucosamine inositolphosphorylceramide transferase 1 N-terminal" evidence="3">
    <location>
        <begin position="302"/>
        <end position="507"/>
    </location>
</feature>
<evidence type="ECO:0000313" key="5">
    <source>
        <dbReference type="Proteomes" id="UP001595805"/>
    </source>
</evidence>
<keyword evidence="1" id="KW-0624">Polysaccharide degradation</keyword>